<protein>
    <submittedName>
        <fullName evidence="1">Uncharacterized protein</fullName>
    </submittedName>
</protein>
<evidence type="ECO:0000313" key="1">
    <source>
        <dbReference type="EMBL" id="CAG9312270.1"/>
    </source>
</evidence>
<dbReference type="AlphaFoldDB" id="A0AAU9IEF9"/>
<dbReference type="Proteomes" id="UP001162131">
    <property type="component" value="Unassembled WGS sequence"/>
</dbReference>
<proteinExistence type="predicted"/>
<comment type="caution">
    <text evidence="1">The sequence shown here is derived from an EMBL/GenBank/DDBJ whole genome shotgun (WGS) entry which is preliminary data.</text>
</comment>
<keyword evidence="2" id="KW-1185">Reference proteome</keyword>
<reference evidence="1" key="1">
    <citation type="submission" date="2021-09" db="EMBL/GenBank/DDBJ databases">
        <authorList>
            <consortium name="AG Swart"/>
            <person name="Singh M."/>
            <person name="Singh A."/>
            <person name="Seah K."/>
            <person name="Emmerich C."/>
        </authorList>
    </citation>
    <scope>NUCLEOTIDE SEQUENCE</scope>
    <source>
        <strain evidence="1">ATCC30299</strain>
    </source>
</reference>
<evidence type="ECO:0000313" key="2">
    <source>
        <dbReference type="Proteomes" id="UP001162131"/>
    </source>
</evidence>
<organism evidence="1 2">
    <name type="scientific">Blepharisma stoltei</name>
    <dbReference type="NCBI Taxonomy" id="1481888"/>
    <lineage>
        <taxon>Eukaryota</taxon>
        <taxon>Sar</taxon>
        <taxon>Alveolata</taxon>
        <taxon>Ciliophora</taxon>
        <taxon>Postciliodesmatophora</taxon>
        <taxon>Heterotrichea</taxon>
        <taxon>Heterotrichida</taxon>
        <taxon>Blepharismidae</taxon>
        <taxon>Blepharisma</taxon>
    </lineage>
</organism>
<gene>
    <name evidence="1" type="ORF">BSTOLATCC_MIC5512</name>
</gene>
<sequence length="102" mass="11407">MWLLYDWIMISGNDSNEPSKNPETLAKASTTKKSLSLGLFISKAIPNRKSPKPIGSPILIIRPRIILVQRLVVLCLQQSDMHIENVPRQSASIGAKRKNTDK</sequence>
<name>A0AAU9IEF9_9CILI</name>
<accession>A0AAU9IEF9</accession>
<dbReference type="EMBL" id="CAJZBQ010000005">
    <property type="protein sequence ID" value="CAG9312270.1"/>
    <property type="molecule type" value="Genomic_DNA"/>
</dbReference>